<accession>A0A6A6XZW7</accession>
<keyword evidence="4" id="KW-0805">Transcription regulation</keyword>
<gene>
    <name evidence="10" type="ORF">K505DRAFT_227098</name>
</gene>
<feature type="compositionally biased region" description="Basic and acidic residues" evidence="8">
    <location>
        <begin position="78"/>
        <end position="91"/>
    </location>
</feature>
<dbReference type="InterPro" id="IPR007219">
    <property type="entry name" value="XnlR_reg_dom"/>
</dbReference>
<sequence>MASAADKEAEPKSSKRQCVQAACAPCRKRKSKCDGESPLCATCGLHKTACYYDAESDRRRTATTSTPSTTSAAIAGRKRPDPTPVHERERDGDAVFIVNALRSLPESDAHELLLHIRQHQHHPLDLAALAETWQKTATLCPSTPLGPPTLETDLAVLLGKPAVTQSGVSRHFGHTSSLGLVDEDENYTRSRVRAPGSECTLGPGTWTAVTQDVAFIERLFGLYFQWSHAFYIVFSRDHFLADFYSGREKYCSPLLVNVILAYACHFSDEPQARTEPNSSRTAGDHFFAEALKLLHEDESPSLTTTQALCVMALREPSAGRDSSGFMYMGRCIRMAVELGLHVNNSASSALGLTREEVVVRKVTFWGSFCLDSVWSICIGRISQLPKAAITLDKPVPDESAEGAQVNHAFLQQFSVLSELINDNNYMFFAPKERFTSRRLLDCYYKYLDWYKHLPLQLHLQSSPSPQPEIFMLHMLYHTLLVHLFRPMLKVNLVHSDVRPRDICIESANTVSELLRLYRKQYGMRACHLIMAHFLLSITVVHLLYSTDNQTSSRNLVEGLQDLEDLSVCHYFAARTFKIIYALSKTWNLPWPKELRNSRLLSKDNGSSASRPAGTLLVQPAPSTSQQLIINACNRLPSQASHIQRESVDMSGVEQPNMSIPAAYSSHHLNTTTTNPRSHLSFSNSTLLDQPSSSATSIPQINVASASNPTNVLFFNVPGMGAPIYLPNHSSSPMDLDRMLGNVDDWERLQRDGFKISDAWAQDLTIIGGIGNENGNGNGNAGWLQAFWEGDQLGGASVG</sequence>
<name>A0A6A6XZW7_9PLEO</name>
<keyword evidence="2" id="KW-0479">Metal-binding</keyword>
<keyword evidence="7" id="KW-0539">Nucleus</keyword>
<dbReference type="GO" id="GO:0006351">
    <property type="term" value="P:DNA-templated transcription"/>
    <property type="evidence" value="ECO:0007669"/>
    <property type="project" value="InterPro"/>
</dbReference>
<dbReference type="InterPro" id="IPR051615">
    <property type="entry name" value="Transcr_Regulatory_Elem"/>
</dbReference>
<evidence type="ECO:0000256" key="2">
    <source>
        <dbReference type="ARBA" id="ARBA00022723"/>
    </source>
</evidence>
<evidence type="ECO:0000256" key="8">
    <source>
        <dbReference type="SAM" id="MobiDB-lite"/>
    </source>
</evidence>
<evidence type="ECO:0000256" key="6">
    <source>
        <dbReference type="ARBA" id="ARBA00023163"/>
    </source>
</evidence>
<evidence type="ECO:0000313" key="10">
    <source>
        <dbReference type="EMBL" id="KAF2801137.1"/>
    </source>
</evidence>
<evidence type="ECO:0000259" key="9">
    <source>
        <dbReference type="PROSITE" id="PS50048"/>
    </source>
</evidence>
<dbReference type="SMART" id="SM00906">
    <property type="entry name" value="Fungal_trans"/>
    <property type="match status" value="1"/>
</dbReference>
<dbReference type="CDD" id="cd12148">
    <property type="entry name" value="fungal_TF_MHR"/>
    <property type="match status" value="1"/>
</dbReference>
<keyword evidence="3" id="KW-0862">Zinc</keyword>
<dbReference type="CDD" id="cd00067">
    <property type="entry name" value="GAL4"/>
    <property type="match status" value="1"/>
</dbReference>
<dbReference type="GO" id="GO:0005634">
    <property type="term" value="C:nucleus"/>
    <property type="evidence" value="ECO:0007669"/>
    <property type="project" value="UniProtKB-SubCell"/>
</dbReference>
<keyword evidence="11" id="KW-1185">Reference proteome</keyword>
<dbReference type="PANTHER" id="PTHR31313:SF81">
    <property type="entry name" value="TY1 ENHANCER ACTIVATOR"/>
    <property type="match status" value="1"/>
</dbReference>
<dbReference type="SUPFAM" id="SSF57701">
    <property type="entry name" value="Zn2/Cys6 DNA-binding domain"/>
    <property type="match status" value="1"/>
</dbReference>
<dbReference type="Pfam" id="PF00172">
    <property type="entry name" value="Zn_clus"/>
    <property type="match status" value="1"/>
</dbReference>
<dbReference type="AlphaFoldDB" id="A0A6A6XZW7"/>
<keyword evidence="5" id="KW-0238">DNA-binding</keyword>
<feature type="compositionally biased region" description="Low complexity" evidence="8">
    <location>
        <begin position="62"/>
        <end position="73"/>
    </location>
</feature>
<evidence type="ECO:0000256" key="3">
    <source>
        <dbReference type="ARBA" id="ARBA00022833"/>
    </source>
</evidence>
<dbReference type="GO" id="GO:0003677">
    <property type="term" value="F:DNA binding"/>
    <property type="evidence" value="ECO:0007669"/>
    <property type="project" value="UniProtKB-KW"/>
</dbReference>
<dbReference type="InterPro" id="IPR001138">
    <property type="entry name" value="Zn2Cys6_DnaBD"/>
</dbReference>
<feature type="region of interest" description="Disordered" evidence="8">
    <location>
        <begin position="56"/>
        <end position="91"/>
    </location>
</feature>
<feature type="domain" description="Zn(2)-C6 fungal-type" evidence="9">
    <location>
        <begin position="22"/>
        <end position="52"/>
    </location>
</feature>
<feature type="region of interest" description="Disordered" evidence="8">
    <location>
        <begin position="671"/>
        <end position="692"/>
    </location>
</feature>
<protein>
    <recommendedName>
        <fullName evidence="9">Zn(2)-C6 fungal-type domain-containing protein</fullName>
    </recommendedName>
</protein>
<dbReference type="PANTHER" id="PTHR31313">
    <property type="entry name" value="TY1 ENHANCER ACTIVATOR"/>
    <property type="match status" value="1"/>
</dbReference>
<keyword evidence="6" id="KW-0804">Transcription</keyword>
<dbReference type="PROSITE" id="PS50048">
    <property type="entry name" value="ZN2_CY6_FUNGAL_2"/>
    <property type="match status" value="1"/>
</dbReference>
<comment type="subcellular location">
    <subcellularLocation>
        <location evidence="1">Nucleus</location>
    </subcellularLocation>
</comment>
<dbReference type="Proteomes" id="UP000799757">
    <property type="component" value="Unassembled WGS sequence"/>
</dbReference>
<dbReference type="EMBL" id="MU001738">
    <property type="protein sequence ID" value="KAF2801137.1"/>
    <property type="molecule type" value="Genomic_DNA"/>
</dbReference>
<dbReference type="GO" id="GO:0008270">
    <property type="term" value="F:zinc ion binding"/>
    <property type="evidence" value="ECO:0007669"/>
    <property type="project" value="InterPro"/>
</dbReference>
<evidence type="ECO:0000256" key="1">
    <source>
        <dbReference type="ARBA" id="ARBA00004123"/>
    </source>
</evidence>
<dbReference type="Gene3D" id="4.10.240.10">
    <property type="entry name" value="Zn(2)-C6 fungal-type DNA-binding domain"/>
    <property type="match status" value="1"/>
</dbReference>
<evidence type="ECO:0000256" key="4">
    <source>
        <dbReference type="ARBA" id="ARBA00023015"/>
    </source>
</evidence>
<dbReference type="PROSITE" id="PS00463">
    <property type="entry name" value="ZN2_CY6_FUNGAL_1"/>
    <property type="match status" value="1"/>
</dbReference>
<proteinExistence type="predicted"/>
<dbReference type="OrthoDB" id="2162761at2759"/>
<dbReference type="InterPro" id="IPR036864">
    <property type="entry name" value="Zn2-C6_fun-type_DNA-bd_sf"/>
</dbReference>
<dbReference type="Pfam" id="PF04082">
    <property type="entry name" value="Fungal_trans"/>
    <property type="match status" value="1"/>
</dbReference>
<reference evidence="10" key="1">
    <citation type="journal article" date="2020" name="Stud. Mycol.">
        <title>101 Dothideomycetes genomes: a test case for predicting lifestyles and emergence of pathogens.</title>
        <authorList>
            <person name="Haridas S."/>
            <person name="Albert R."/>
            <person name="Binder M."/>
            <person name="Bloem J."/>
            <person name="Labutti K."/>
            <person name="Salamov A."/>
            <person name="Andreopoulos B."/>
            <person name="Baker S."/>
            <person name="Barry K."/>
            <person name="Bills G."/>
            <person name="Bluhm B."/>
            <person name="Cannon C."/>
            <person name="Castanera R."/>
            <person name="Culley D."/>
            <person name="Daum C."/>
            <person name="Ezra D."/>
            <person name="Gonzalez J."/>
            <person name="Henrissat B."/>
            <person name="Kuo A."/>
            <person name="Liang C."/>
            <person name="Lipzen A."/>
            <person name="Lutzoni F."/>
            <person name="Magnuson J."/>
            <person name="Mondo S."/>
            <person name="Nolan M."/>
            <person name="Ohm R."/>
            <person name="Pangilinan J."/>
            <person name="Park H.-J."/>
            <person name="Ramirez L."/>
            <person name="Alfaro M."/>
            <person name="Sun H."/>
            <person name="Tritt A."/>
            <person name="Yoshinaga Y."/>
            <person name="Zwiers L.-H."/>
            <person name="Turgeon B."/>
            <person name="Goodwin S."/>
            <person name="Spatafora J."/>
            <person name="Crous P."/>
            <person name="Grigoriev I."/>
        </authorList>
    </citation>
    <scope>NUCLEOTIDE SEQUENCE</scope>
    <source>
        <strain evidence="10">CBS 109.77</strain>
    </source>
</reference>
<evidence type="ECO:0000313" key="11">
    <source>
        <dbReference type="Proteomes" id="UP000799757"/>
    </source>
</evidence>
<dbReference type="GO" id="GO:0000981">
    <property type="term" value="F:DNA-binding transcription factor activity, RNA polymerase II-specific"/>
    <property type="evidence" value="ECO:0007669"/>
    <property type="project" value="InterPro"/>
</dbReference>
<evidence type="ECO:0000256" key="5">
    <source>
        <dbReference type="ARBA" id="ARBA00023125"/>
    </source>
</evidence>
<evidence type="ECO:0000256" key="7">
    <source>
        <dbReference type="ARBA" id="ARBA00023242"/>
    </source>
</evidence>
<organism evidence="10 11">
    <name type="scientific">Melanomma pulvis-pyrius CBS 109.77</name>
    <dbReference type="NCBI Taxonomy" id="1314802"/>
    <lineage>
        <taxon>Eukaryota</taxon>
        <taxon>Fungi</taxon>
        <taxon>Dikarya</taxon>
        <taxon>Ascomycota</taxon>
        <taxon>Pezizomycotina</taxon>
        <taxon>Dothideomycetes</taxon>
        <taxon>Pleosporomycetidae</taxon>
        <taxon>Pleosporales</taxon>
        <taxon>Melanommataceae</taxon>
        <taxon>Melanomma</taxon>
    </lineage>
</organism>
<dbReference type="SMART" id="SM00066">
    <property type="entry name" value="GAL4"/>
    <property type="match status" value="1"/>
</dbReference>